<dbReference type="Proteomes" id="UP000297693">
    <property type="component" value="Unassembled WGS sequence"/>
</dbReference>
<keyword evidence="2" id="KW-0472">Membrane</keyword>
<evidence type="ECO:0000256" key="2">
    <source>
        <dbReference type="SAM" id="Phobius"/>
    </source>
</evidence>
<name>A0A4V3JRB1_9LEPT</name>
<evidence type="ECO:0000313" key="4">
    <source>
        <dbReference type="Proteomes" id="UP000297693"/>
    </source>
</evidence>
<proteinExistence type="predicted"/>
<keyword evidence="2" id="KW-0812">Transmembrane</keyword>
<feature type="transmembrane region" description="Helical" evidence="2">
    <location>
        <begin position="437"/>
        <end position="457"/>
    </location>
</feature>
<keyword evidence="4" id="KW-1185">Reference proteome</keyword>
<keyword evidence="2" id="KW-1133">Transmembrane helix</keyword>
<organism evidence="3 4">
    <name type="scientific">Leptospira ognonensis</name>
    <dbReference type="NCBI Taxonomy" id="2484945"/>
    <lineage>
        <taxon>Bacteria</taxon>
        <taxon>Pseudomonadati</taxon>
        <taxon>Spirochaetota</taxon>
        <taxon>Spirochaetia</taxon>
        <taxon>Leptospirales</taxon>
        <taxon>Leptospiraceae</taxon>
        <taxon>Leptospira</taxon>
    </lineage>
</organism>
<comment type="caution">
    <text evidence="3">The sequence shown here is derived from an EMBL/GenBank/DDBJ whole genome shotgun (WGS) entry which is preliminary data.</text>
</comment>
<evidence type="ECO:0000256" key="1">
    <source>
        <dbReference type="SAM" id="MobiDB-lite"/>
    </source>
</evidence>
<sequence>MMNRIHLLTGTLILFWSINIFSDAFHTIRWKAIPSALGYSVEIKDESGKVITQATKKSSLTLKMARGKYSYRIALLNKLNVVEKWSEWRELEVKAVAPPVVDSDTSMVQTEGNKEKITFSGENLYEGTKAFIVQNGKRIPAKIETSRDGKTSIVTVDKKFVDPNKDHTVILENPKFDPIQVSISGELVSHPPEHIQAKNNDSTPSGESDFQPESKIKFWSMFWRQAVLPGWGHAYINHDKTAYAYFGLLGVSVVNASAQYTHYQAEVASFRTAQDYSEGMRAAIDPIGVSIPFYLNTLETKVDEQRNRLNNSVSAIGGIYAVAIAHIIYTGTKNSLGTRKHSFFEMLWRQAVLPGWGHQLIGDHATAYTYYGLLGGTALNLGYQNYVYRAKVADYRTMEDNAEAARAINPDDLLVPTLINSKAGKISEQANRLNNSLGAVGVVYLTSILHIMVTAHLRKYSDSSTNKISFGITPDMPIGMFRSYDPSHLRADFQYSFYY</sequence>
<feature type="region of interest" description="Disordered" evidence="1">
    <location>
        <begin position="192"/>
        <end position="211"/>
    </location>
</feature>
<gene>
    <name evidence="3" type="ORF">EHQ58_08800</name>
</gene>
<evidence type="ECO:0000313" key="3">
    <source>
        <dbReference type="EMBL" id="TGL59335.1"/>
    </source>
</evidence>
<protein>
    <submittedName>
        <fullName evidence="3">Uncharacterized protein</fullName>
    </submittedName>
</protein>
<dbReference type="EMBL" id="RQGD01000024">
    <property type="protein sequence ID" value="TGL59335.1"/>
    <property type="molecule type" value="Genomic_DNA"/>
</dbReference>
<dbReference type="AlphaFoldDB" id="A0A4V3JRB1"/>
<feature type="compositionally biased region" description="Polar residues" evidence="1">
    <location>
        <begin position="197"/>
        <end position="208"/>
    </location>
</feature>
<reference evidence="3" key="1">
    <citation type="journal article" date="2019" name="PLoS Negl. Trop. Dis.">
        <title>Revisiting the worldwide diversity of Leptospira species in the environment.</title>
        <authorList>
            <person name="Vincent A.T."/>
            <person name="Schiettekatte O."/>
            <person name="Bourhy P."/>
            <person name="Veyrier F.J."/>
            <person name="Picardeau M."/>
        </authorList>
    </citation>
    <scope>NUCLEOTIDE SEQUENCE [LARGE SCALE GENOMIC DNA]</scope>
    <source>
        <strain evidence="3">201702476</strain>
    </source>
</reference>
<accession>A0A4V3JRB1</accession>